<dbReference type="Pfam" id="PF00628">
    <property type="entry name" value="PHD"/>
    <property type="match status" value="1"/>
</dbReference>
<evidence type="ECO:0000256" key="6">
    <source>
        <dbReference type="ARBA" id="ARBA00023242"/>
    </source>
</evidence>
<feature type="site" description="Histone H3K4me3 binding" evidence="7">
    <location>
        <position position="766"/>
    </location>
</feature>
<dbReference type="Proteomes" id="UP000829685">
    <property type="component" value="Unassembled WGS sequence"/>
</dbReference>
<dbReference type="PANTHER" id="PTHR10333">
    <property type="entry name" value="INHIBITOR OF GROWTH PROTEIN"/>
    <property type="match status" value="1"/>
</dbReference>
<feature type="site" description="Histone H3K4me3 binding" evidence="7">
    <location>
        <position position="781"/>
    </location>
</feature>
<dbReference type="GO" id="GO:0008270">
    <property type="term" value="F:zinc ion binding"/>
    <property type="evidence" value="ECO:0007669"/>
    <property type="project" value="UniProtKB-KW"/>
</dbReference>
<keyword evidence="6" id="KW-0539">Nucleus</keyword>
<evidence type="ECO:0000256" key="7">
    <source>
        <dbReference type="PIRSR" id="PIRSR628651-50"/>
    </source>
</evidence>
<dbReference type="EMBL" id="JAFIMR010000005">
    <property type="protein sequence ID" value="KAI1878648.1"/>
    <property type="molecule type" value="Genomic_DNA"/>
</dbReference>
<dbReference type="InterPro" id="IPR011011">
    <property type="entry name" value="Znf_FYVE_PHD"/>
</dbReference>
<feature type="region of interest" description="Disordered" evidence="8">
    <location>
        <begin position="588"/>
        <end position="611"/>
    </location>
</feature>
<dbReference type="InterPro" id="IPR001965">
    <property type="entry name" value="Znf_PHD"/>
</dbReference>
<evidence type="ECO:0000256" key="8">
    <source>
        <dbReference type="SAM" id="MobiDB-lite"/>
    </source>
</evidence>
<feature type="domain" description="Zinc finger PHD-type" evidence="9">
    <location>
        <begin position="766"/>
        <end position="800"/>
    </location>
</feature>
<dbReference type="InterPro" id="IPR028651">
    <property type="entry name" value="ING_fam"/>
</dbReference>
<dbReference type="SMART" id="SM00249">
    <property type="entry name" value="PHD"/>
    <property type="match status" value="2"/>
</dbReference>
<protein>
    <recommendedName>
        <fullName evidence="9">Zinc finger PHD-type domain-containing protein</fullName>
    </recommendedName>
</protein>
<feature type="site" description="Histone H3K4me3 binding" evidence="7">
    <location>
        <position position="777"/>
    </location>
</feature>
<evidence type="ECO:0000256" key="1">
    <source>
        <dbReference type="ARBA" id="ARBA00004123"/>
    </source>
</evidence>
<comment type="caution">
    <text evidence="10">The sequence shown here is derived from an EMBL/GenBank/DDBJ whole genome shotgun (WGS) entry which is preliminary data.</text>
</comment>
<organism evidence="10 11">
    <name type="scientific">Neoarthrinium moseri</name>
    <dbReference type="NCBI Taxonomy" id="1658444"/>
    <lineage>
        <taxon>Eukaryota</taxon>
        <taxon>Fungi</taxon>
        <taxon>Dikarya</taxon>
        <taxon>Ascomycota</taxon>
        <taxon>Pezizomycotina</taxon>
        <taxon>Sordariomycetes</taxon>
        <taxon>Xylariomycetidae</taxon>
        <taxon>Amphisphaeriales</taxon>
        <taxon>Apiosporaceae</taxon>
        <taxon>Neoarthrinium</taxon>
    </lineage>
</organism>
<keyword evidence="4" id="KW-0863">Zinc-finger</keyword>
<gene>
    <name evidence="10" type="ORF">JX265_002825</name>
</gene>
<accession>A0A9Q0APN7</accession>
<dbReference type="InterPro" id="IPR013083">
    <property type="entry name" value="Znf_RING/FYVE/PHD"/>
</dbReference>
<sequence>MVLQPQICVHAAKRTRQYLTTEHSTTSTWHETLTILSRHMDHFKAQGTHDASLHIRQFLEASQTGHGIERPDERSPAARLCAETLALFAEAVRTLSKGENRGISNSNRISLERSFGRLKLWSDGHGIARGDVDKTFEGSRKLRQASLKILGSIGVTLTERLVPQLIDGSTVVDHTKLILLVPEVKLLLGAIEDEDGDSSSSDDISNLGDDSIREILEDLHTDTICLMELEPLLKNPILDFIREPDNLATDGVTTAWLPHKTFCKANYERYIRCQQQRDAQLNNNVSNLPMASGGTIDGSEFNDSGIGSSLPMTSSYAETVMSYGDGKDRSTRIPPLPTEGRKGKPFECIACGRSVRIMNNSAWKLHLYGDLQPWVCLDASCVRGETTYGNRNDWISHLVLGHGLGPAWESLDCPLCHAVIEPGKTSITKHLGGHLEEISLGALPSGTNYESEVEEDILEARRKISAFIQTLDQVPSAEDIERITLDINNRIESQEDILEATQEIWAMLQKSRDQLSSAEDMGRIILGALPSGFDNQSEARELLSEASRKLSAIEKTCKVTCVWVEDIERKFLDSRAEKCATCQEDHEDVPSTLDAHGSNQDFKSGIHEDGPADSNIVSIPAADLSDSVEEDQYVLKCACGVADDDGNTIYCENCDTWQHIACYYLDTDMQEVLSEHFDHSCVDCKPRPIDRQRARSIQQRVKQERDAFHRERDTVHEDKIKDKGSRKFAYLPTPHSSRESRAARHRASGSNAGEPDSAVDDDEPRYCDCNGTSYGEMIACDADDCQKEWFHIGCVGLTSVPSANGM</sequence>
<evidence type="ECO:0000313" key="11">
    <source>
        <dbReference type="Proteomes" id="UP000829685"/>
    </source>
</evidence>
<dbReference type="GO" id="GO:0000785">
    <property type="term" value="C:chromatin"/>
    <property type="evidence" value="ECO:0007669"/>
    <property type="project" value="UniProtKB-ARBA"/>
</dbReference>
<comment type="similarity">
    <text evidence="2">Belongs to the ING family.</text>
</comment>
<dbReference type="AlphaFoldDB" id="A0A9Q0APN7"/>
<keyword evidence="5" id="KW-0862">Zinc</keyword>
<dbReference type="CDD" id="cd15505">
    <property type="entry name" value="PHD_ING"/>
    <property type="match status" value="1"/>
</dbReference>
<dbReference type="InterPro" id="IPR058925">
    <property type="entry name" value="zf-C2H2_AcuF"/>
</dbReference>
<dbReference type="Pfam" id="PF26082">
    <property type="entry name" value="zf-C2H2_AcuF"/>
    <property type="match status" value="1"/>
</dbReference>
<dbReference type="GO" id="GO:0005634">
    <property type="term" value="C:nucleus"/>
    <property type="evidence" value="ECO:0007669"/>
    <property type="project" value="UniProtKB-SubCell"/>
</dbReference>
<feature type="domain" description="Zinc finger PHD-type" evidence="9">
    <location>
        <begin position="636"/>
        <end position="685"/>
    </location>
</feature>
<evidence type="ECO:0000259" key="9">
    <source>
        <dbReference type="SMART" id="SM00249"/>
    </source>
</evidence>
<evidence type="ECO:0000256" key="5">
    <source>
        <dbReference type="ARBA" id="ARBA00022833"/>
    </source>
</evidence>
<evidence type="ECO:0000256" key="3">
    <source>
        <dbReference type="ARBA" id="ARBA00022723"/>
    </source>
</evidence>
<keyword evidence="11" id="KW-1185">Reference proteome</keyword>
<dbReference type="SUPFAM" id="SSF57903">
    <property type="entry name" value="FYVE/PHD zinc finger"/>
    <property type="match status" value="2"/>
</dbReference>
<evidence type="ECO:0000256" key="4">
    <source>
        <dbReference type="ARBA" id="ARBA00022771"/>
    </source>
</evidence>
<dbReference type="InterPro" id="IPR019787">
    <property type="entry name" value="Znf_PHD-finger"/>
</dbReference>
<evidence type="ECO:0000256" key="2">
    <source>
        <dbReference type="ARBA" id="ARBA00010210"/>
    </source>
</evidence>
<dbReference type="Gene3D" id="3.30.40.10">
    <property type="entry name" value="Zinc/RING finger domain, C3HC4 (zinc finger)"/>
    <property type="match status" value="2"/>
</dbReference>
<comment type="subcellular location">
    <subcellularLocation>
        <location evidence="1">Nucleus</location>
    </subcellularLocation>
</comment>
<feature type="site" description="Histone H3K4me3 binding" evidence="7">
    <location>
        <position position="789"/>
    </location>
</feature>
<name>A0A9Q0APN7_9PEZI</name>
<evidence type="ECO:0000313" key="10">
    <source>
        <dbReference type="EMBL" id="KAI1878648.1"/>
    </source>
</evidence>
<keyword evidence="3" id="KW-0479">Metal-binding</keyword>
<proteinExistence type="inferred from homology"/>
<feature type="region of interest" description="Disordered" evidence="8">
    <location>
        <begin position="727"/>
        <end position="762"/>
    </location>
</feature>
<reference evidence="10" key="1">
    <citation type="submission" date="2021-03" db="EMBL/GenBank/DDBJ databases">
        <title>Revisited historic fungal species revealed as producer of novel bioactive compounds through whole genome sequencing and comparative genomics.</title>
        <authorList>
            <person name="Vignolle G.A."/>
            <person name="Hochenegger N."/>
            <person name="Mach R.L."/>
            <person name="Mach-Aigner A.R."/>
            <person name="Javad Rahimi M."/>
            <person name="Salim K.A."/>
            <person name="Chan C.M."/>
            <person name="Lim L.B.L."/>
            <person name="Cai F."/>
            <person name="Druzhinina I.S."/>
            <person name="U'Ren J.M."/>
            <person name="Derntl C."/>
        </authorList>
    </citation>
    <scope>NUCLEOTIDE SEQUENCE</scope>
    <source>
        <strain evidence="10">TUCIM 5799</strain>
    </source>
</reference>